<evidence type="ECO:0000256" key="4">
    <source>
        <dbReference type="ARBA" id="ARBA00022692"/>
    </source>
</evidence>
<comment type="caution">
    <text evidence="11">The sequence shown here is derived from an EMBL/GenBank/DDBJ whole genome shotgun (WGS) entry which is preliminary data.</text>
</comment>
<evidence type="ECO:0000256" key="1">
    <source>
        <dbReference type="ARBA" id="ARBA00004651"/>
    </source>
</evidence>
<sequence>MLLVNTGSCYVKFIPFLVNSSQIKKCIYFFGSKKFAPNNEQAERIVEDCVYVCRRNSKIYFSIFTLTVLSWNVTPIFEKEQKLAIDIWLPCDLTTRPVLFYTLYIFCAAVIFYLGLTTTPIELILAGLPYHATGQLKILEHNLCNLGIVKNGSDFRITFENAEKVLRECISLHNNILNFVGEFEDCFSWILFFQIAATTFGLCFCCIGFTSGSATFATECLIFIPCYIYLTCQLLFYCHYATVLTQEFKGLFVAKNIVHNTFVSLLPAFTQMRHSLRSCLKQAFMREAGYPELVA</sequence>
<dbReference type="Pfam" id="PF02949">
    <property type="entry name" value="7tm_6"/>
    <property type="match status" value="1"/>
</dbReference>
<dbReference type="GO" id="GO:0007165">
    <property type="term" value="P:signal transduction"/>
    <property type="evidence" value="ECO:0007669"/>
    <property type="project" value="UniProtKB-KW"/>
</dbReference>
<feature type="transmembrane region" description="Helical" evidence="10">
    <location>
        <begin position="187"/>
        <end position="209"/>
    </location>
</feature>
<evidence type="ECO:0000256" key="6">
    <source>
        <dbReference type="ARBA" id="ARBA00022989"/>
    </source>
</evidence>
<evidence type="ECO:0000256" key="3">
    <source>
        <dbReference type="ARBA" id="ARBA00022606"/>
    </source>
</evidence>
<keyword evidence="3" id="KW-0716">Sensory transduction</keyword>
<feature type="transmembrane region" description="Helical" evidence="10">
    <location>
        <begin position="216"/>
        <end position="237"/>
    </location>
</feature>
<dbReference type="Proteomes" id="UP001168821">
    <property type="component" value="Unassembled WGS sequence"/>
</dbReference>
<dbReference type="GO" id="GO:0005886">
    <property type="term" value="C:plasma membrane"/>
    <property type="evidence" value="ECO:0007669"/>
    <property type="project" value="UniProtKB-SubCell"/>
</dbReference>
<evidence type="ECO:0000313" key="11">
    <source>
        <dbReference type="EMBL" id="KAJ3649484.1"/>
    </source>
</evidence>
<keyword evidence="8" id="KW-0675">Receptor</keyword>
<keyword evidence="7 10" id="KW-0472">Membrane</keyword>
<protein>
    <recommendedName>
        <fullName evidence="13">Odorant receptor</fullName>
    </recommendedName>
</protein>
<feature type="transmembrane region" description="Helical" evidence="10">
    <location>
        <begin position="98"/>
        <end position="116"/>
    </location>
</feature>
<keyword evidence="2" id="KW-1003">Cell membrane</keyword>
<dbReference type="EMBL" id="JALNTZ010000006">
    <property type="protein sequence ID" value="KAJ3649484.1"/>
    <property type="molecule type" value="Genomic_DNA"/>
</dbReference>
<evidence type="ECO:0000313" key="12">
    <source>
        <dbReference type="Proteomes" id="UP001168821"/>
    </source>
</evidence>
<keyword evidence="4 10" id="KW-0812">Transmembrane</keyword>
<organism evidence="11 12">
    <name type="scientific">Zophobas morio</name>
    <dbReference type="NCBI Taxonomy" id="2755281"/>
    <lineage>
        <taxon>Eukaryota</taxon>
        <taxon>Metazoa</taxon>
        <taxon>Ecdysozoa</taxon>
        <taxon>Arthropoda</taxon>
        <taxon>Hexapoda</taxon>
        <taxon>Insecta</taxon>
        <taxon>Pterygota</taxon>
        <taxon>Neoptera</taxon>
        <taxon>Endopterygota</taxon>
        <taxon>Coleoptera</taxon>
        <taxon>Polyphaga</taxon>
        <taxon>Cucujiformia</taxon>
        <taxon>Tenebrionidae</taxon>
        <taxon>Zophobas</taxon>
    </lineage>
</organism>
<dbReference type="GO" id="GO:0005549">
    <property type="term" value="F:odorant binding"/>
    <property type="evidence" value="ECO:0007669"/>
    <property type="project" value="InterPro"/>
</dbReference>
<comment type="subcellular location">
    <subcellularLocation>
        <location evidence="1">Cell membrane</location>
        <topology evidence="1">Multi-pass membrane protein</topology>
    </subcellularLocation>
</comment>
<evidence type="ECO:0000256" key="7">
    <source>
        <dbReference type="ARBA" id="ARBA00023136"/>
    </source>
</evidence>
<evidence type="ECO:0008006" key="13">
    <source>
        <dbReference type="Google" id="ProtNLM"/>
    </source>
</evidence>
<evidence type="ECO:0000256" key="5">
    <source>
        <dbReference type="ARBA" id="ARBA00022725"/>
    </source>
</evidence>
<dbReference type="PANTHER" id="PTHR21137">
    <property type="entry name" value="ODORANT RECEPTOR"/>
    <property type="match status" value="1"/>
</dbReference>
<keyword evidence="9" id="KW-0807">Transducer</keyword>
<dbReference type="PANTHER" id="PTHR21137:SF35">
    <property type="entry name" value="ODORANT RECEPTOR 19A-RELATED"/>
    <property type="match status" value="1"/>
</dbReference>
<evidence type="ECO:0000256" key="10">
    <source>
        <dbReference type="SAM" id="Phobius"/>
    </source>
</evidence>
<gene>
    <name evidence="11" type="ORF">Zmor_021224</name>
</gene>
<accession>A0AA38I8Z5</accession>
<reference evidence="11" key="1">
    <citation type="journal article" date="2023" name="G3 (Bethesda)">
        <title>Whole genome assemblies of Zophobas morio and Tenebrio molitor.</title>
        <authorList>
            <person name="Kaur S."/>
            <person name="Stinson S.A."/>
            <person name="diCenzo G.C."/>
        </authorList>
    </citation>
    <scope>NUCLEOTIDE SEQUENCE</scope>
    <source>
        <strain evidence="11">QUZm001</strain>
    </source>
</reference>
<keyword evidence="5" id="KW-0552">Olfaction</keyword>
<name>A0AA38I8Z5_9CUCU</name>
<keyword evidence="12" id="KW-1185">Reference proteome</keyword>
<evidence type="ECO:0000256" key="8">
    <source>
        <dbReference type="ARBA" id="ARBA00023170"/>
    </source>
</evidence>
<proteinExistence type="predicted"/>
<dbReference type="InterPro" id="IPR004117">
    <property type="entry name" value="7tm6_olfct_rcpt"/>
</dbReference>
<keyword evidence="6 10" id="KW-1133">Transmembrane helix</keyword>
<dbReference type="AlphaFoldDB" id="A0AA38I8Z5"/>
<dbReference type="GO" id="GO:0004984">
    <property type="term" value="F:olfactory receptor activity"/>
    <property type="evidence" value="ECO:0007669"/>
    <property type="project" value="InterPro"/>
</dbReference>
<evidence type="ECO:0000256" key="9">
    <source>
        <dbReference type="ARBA" id="ARBA00023224"/>
    </source>
</evidence>
<evidence type="ECO:0000256" key="2">
    <source>
        <dbReference type="ARBA" id="ARBA00022475"/>
    </source>
</evidence>